<sequence>MAAFADAISAALIGVVAAAIPSRFDFGERVEGRPAADGRWRYMTANAYSVDSVDAVVYAYAPLSEADGFWLAPAPEPEPAPAPEPEPAPAPEVEPARSPWWKFWAR</sequence>
<gene>
    <name evidence="2" type="ORF">D9V32_05450</name>
</gene>
<name>A0A3L7A892_9MICO</name>
<evidence type="ECO:0000256" key="1">
    <source>
        <dbReference type="SAM" id="MobiDB-lite"/>
    </source>
</evidence>
<accession>A0A3L7A892</accession>
<evidence type="ECO:0000313" key="2">
    <source>
        <dbReference type="EMBL" id="RLP76315.1"/>
    </source>
</evidence>
<dbReference type="RefSeq" id="WP_121647897.1">
    <property type="nucleotide sequence ID" value="NZ_RCUX01000004.1"/>
</dbReference>
<feature type="compositionally biased region" description="Pro residues" evidence="1">
    <location>
        <begin position="74"/>
        <end position="92"/>
    </location>
</feature>
<protein>
    <submittedName>
        <fullName evidence="2">Uncharacterized protein</fullName>
    </submittedName>
</protein>
<dbReference type="AlphaFoldDB" id="A0A3L7A892"/>
<reference evidence="2 3" key="1">
    <citation type="submission" date="2018-10" db="EMBL/GenBank/DDBJ databases">
        <authorList>
            <person name="Li J."/>
        </authorList>
    </citation>
    <scope>NUCLEOTIDE SEQUENCE [LARGE SCALE GENOMIC DNA]</scope>
    <source>
        <strain evidence="2 3">IF 016277</strain>
    </source>
</reference>
<proteinExistence type="predicted"/>
<dbReference type="EMBL" id="RCUX01000004">
    <property type="protein sequence ID" value="RLP76315.1"/>
    <property type="molecule type" value="Genomic_DNA"/>
</dbReference>
<organism evidence="2 3">
    <name type="scientific">Mycetocola tolaasinivorans</name>
    <dbReference type="NCBI Taxonomy" id="76635"/>
    <lineage>
        <taxon>Bacteria</taxon>
        <taxon>Bacillati</taxon>
        <taxon>Actinomycetota</taxon>
        <taxon>Actinomycetes</taxon>
        <taxon>Micrococcales</taxon>
        <taxon>Microbacteriaceae</taxon>
        <taxon>Mycetocola</taxon>
    </lineage>
</organism>
<feature type="region of interest" description="Disordered" evidence="1">
    <location>
        <begin position="72"/>
        <end position="98"/>
    </location>
</feature>
<comment type="caution">
    <text evidence="2">The sequence shown here is derived from an EMBL/GenBank/DDBJ whole genome shotgun (WGS) entry which is preliminary data.</text>
</comment>
<keyword evidence="3" id="KW-1185">Reference proteome</keyword>
<dbReference type="Proteomes" id="UP000272503">
    <property type="component" value="Unassembled WGS sequence"/>
</dbReference>
<evidence type="ECO:0000313" key="3">
    <source>
        <dbReference type="Proteomes" id="UP000272503"/>
    </source>
</evidence>